<feature type="compositionally biased region" description="Acidic residues" evidence="1">
    <location>
        <begin position="67"/>
        <end position="76"/>
    </location>
</feature>
<accession>A0A1H8BIY5</accession>
<dbReference type="RefSeq" id="WP_042461333.1">
    <property type="nucleotide sequence ID" value="NZ_BBPN01000084.1"/>
</dbReference>
<reference evidence="4" key="1">
    <citation type="submission" date="2016-10" db="EMBL/GenBank/DDBJ databases">
        <authorList>
            <person name="Varghese N."/>
        </authorList>
    </citation>
    <scope>NUCLEOTIDE SEQUENCE [LARGE SCALE GENOMIC DNA]</scope>
    <source>
        <strain evidence="4">DSM 45096 / BCRC 16803 / CGMCC 4.1857 / CIP 109030 / JCM 12277 / KCTC 19219 / NBRC 100920 / 33214</strain>
    </source>
</reference>
<sequence>MTTTDTTSDLPDHHTLPWGSRRTAAAPEPPQPQDAPATIPMPPSYPPSVGTSRPETPADGQPADAPAEADEPDTTPEPEQRPWWSARRKPTSAEAPNDDDTEEDEPDPDSPAPQPAAGSPRQDRIAAAKVSWDAVPPKTRRLAYDASATAIGWGIGMVRWDAELLAGSHIAPAAYAATVLVLGAGAGTWALTRMLALPLRLCAVTLATTAAYGEGGEACQLMAAHAVDPTFAVPAVTAIGLITAGWWISRRTRHWWPPLAWLLRAPLGCALVAAAVYH</sequence>
<feature type="transmembrane region" description="Helical" evidence="2">
    <location>
        <begin position="172"/>
        <end position="191"/>
    </location>
</feature>
<feature type="compositionally biased region" description="Low complexity" evidence="1">
    <location>
        <begin position="57"/>
        <end position="66"/>
    </location>
</feature>
<feature type="transmembrane region" description="Helical" evidence="2">
    <location>
        <begin position="255"/>
        <end position="277"/>
    </location>
</feature>
<dbReference type="STRING" id="235985.SAMN05414137_1683"/>
<feature type="region of interest" description="Disordered" evidence="1">
    <location>
        <begin position="1"/>
        <end position="131"/>
    </location>
</feature>
<organism evidence="3 4">
    <name type="scientific">Streptacidiphilus jiangxiensis</name>
    <dbReference type="NCBI Taxonomy" id="235985"/>
    <lineage>
        <taxon>Bacteria</taxon>
        <taxon>Bacillati</taxon>
        <taxon>Actinomycetota</taxon>
        <taxon>Actinomycetes</taxon>
        <taxon>Kitasatosporales</taxon>
        <taxon>Streptomycetaceae</taxon>
        <taxon>Streptacidiphilus</taxon>
    </lineage>
</organism>
<keyword evidence="2" id="KW-1133">Transmembrane helix</keyword>
<name>A0A1H8BIY5_STRJI</name>
<keyword evidence="2" id="KW-0812">Transmembrane</keyword>
<feature type="compositionally biased region" description="Acidic residues" evidence="1">
    <location>
        <begin position="96"/>
        <end position="108"/>
    </location>
</feature>
<dbReference type="Proteomes" id="UP000183015">
    <property type="component" value="Unassembled WGS sequence"/>
</dbReference>
<dbReference type="AlphaFoldDB" id="A0A1H8BIY5"/>
<feature type="transmembrane region" description="Helical" evidence="2">
    <location>
        <begin position="231"/>
        <end position="249"/>
    </location>
</feature>
<evidence type="ECO:0000313" key="3">
    <source>
        <dbReference type="EMBL" id="SEM82871.1"/>
    </source>
</evidence>
<gene>
    <name evidence="3" type="ORF">SAMN05414137_1683</name>
</gene>
<keyword evidence="2" id="KW-0472">Membrane</keyword>
<dbReference type="eggNOG" id="ENOG5031XZW">
    <property type="taxonomic scope" value="Bacteria"/>
</dbReference>
<evidence type="ECO:0000313" key="4">
    <source>
        <dbReference type="Proteomes" id="UP000183015"/>
    </source>
</evidence>
<evidence type="ECO:0000256" key="1">
    <source>
        <dbReference type="SAM" id="MobiDB-lite"/>
    </source>
</evidence>
<feature type="compositionally biased region" description="Pro residues" evidence="1">
    <location>
        <begin position="27"/>
        <end position="46"/>
    </location>
</feature>
<proteinExistence type="predicted"/>
<dbReference type="EMBL" id="FOAZ01000068">
    <property type="protein sequence ID" value="SEM82871.1"/>
    <property type="molecule type" value="Genomic_DNA"/>
</dbReference>
<keyword evidence="4" id="KW-1185">Reference proteome</keyword>
<evidence type="ECO:0000256" key="2">
    <source>
        <dbReference type="SAM" id="Phobius"/>
    </source>
</evidence>
<protein>
    <submittedName>
        <fullName evidence="3">Uncharacterized protein</fullName>
    </submittedName>
</protein>